<reference evidence="6 7" key="1">
    <citation type="submission" date="2020-08" db="EMBL/GenBank/DDBJ databases">
        <title>Genomic Encyclopedia of Type Strains, Phase IV (KMG-V): Genome sequencing to study the core and pangenomes of soil and plant-associated prokaryotes.</title>
        <authorList>
            <person name="Whitman W."/>
        </authorList>
    </citation>
    <scope>NUCLEOTIDE SEQUENCE [LARGE SCALE GENOMIC DNA]</scope>
    <source>
        <strain evidence="4 6">ANJLi2</strain>
        <strain evidence="5 7">MP601</strain>
    </source>
</reference>
<dbReference type="PANTHER" id="PTHR30273">
    <property type="entry name" value="PERIPLASMIC SIGNAL SENSOR AND SIGMA FACTOR ACTIVATOR FECR-RELATED"/>
    <property type="match status" value="1"/>
</dbReference>
<dbReference type="RefSeq" id="WP_183583917.1">
    <property type="nucleotide sequence ID" value="NZ_JACHCA010000002.1"/>
</dbReference>
<name>A0A841JAR9_9SPHI</name>
<accession>A0A841JAR9</accession>
<evidence type="ECO:0000313" key="6">
    <source>
        <dbReference type="Proteomes" id="UP000541583"/>
    </source>
</evidence>
<evidence type="ECO:0000313" key="4">
    <source>
        <dbReference type="EMBL" id="MBB6109972.1"/>
    </source>
</evidence>
<dbReference type="EMBL" id="JACHCB010000006">
    <property type="protein sequence ID" value="MBB6109972.1"/>
    <property type="molecule type" value="Genomic_DNA"/>
</dbReference>
<dbReference type="Proteomes" id="UP000541583">
    <property type="component" value="Unassembled WGS sequence"/>
</dbReference>
<dbReference type="EMBL" id="JACHCA010000002">
    <property type="protein sequence ID" value="MBB6126686.1"/>
    <property type="molecule type" value="Genomic_DNA"/>
</dbReference>
<dbReference type="PANTHER" id="PTHR30273:SF2">
    <property type="entry name" value="PROTEIN FECR"/>
    <property type="match status" value="1"/>
</dbReference>
<dbReference type="FunFam" id="2.60.120.1440:FF:000001">
    <property type="entry name" value="Putative anti-sigma factor"/>
    <property type="match status" value="1"/>
</dbReference>
<evidence type="ECO:0000259" key="2">
    <source>
        <dbReference type="Pfam" id="PF04773"/>
    </source>
</evidence>
<dbReference type="GO" id="GO:0016989">
    <property type="term" value="F:sigma factor antagonist activity"/>
    <property type="evidence" value="ECO:0007669"/>
    <property type="project" value="TreeGrafter"/>
</dbReference>
<dbReference type="InterPro" id="IPR032508">
    <property type="entry name" value="FecR_C"/>
</dbReference>
<keyword evidence="6" id="KW-1185">Reference proteome</keyword>
<sequence length="394" mass="43746">MAYHKKNNFMTPEYYMQLYEKYLLGSCTPEEEELLMRYQDNFKLRNNNDELLSAADKKLRADIYSRIHTSAEENNKPRSIKFWWWLAAAAILCGGLIFGGLLIKKQREAIADQTNIALIKKNPIKPGANTAILTLANGISIALDKVGNGVVAKAGNTAIRKMKNGLLAYTTTTGDNKGAIVTDALNTITIPRGGQYTITLPDGTSVWLNSQSSLTFPVAFKGSERRVSLTGEAYFEVAKNRQMPFIVHTGNADVKVLGTHFNVKAYQEDNAVKTTLLEGSVSLSNSSSSALLVPGEQGIAEAAGGKITQKKVNINQVMAWKSGYFIFREDDIHDIMKQISRWYDVDVEYRSNVSNIKFGGTYSKNKDINELLKGLELTGLVHFKIEGRRIIVMT</sequence>
<dbReference type="Gene3D" id="2.60.120.1440">
    <property type="match status" value="1"/>
</dbReference>
<keyword evidence="1" id="KW-0812">Transmembrane</keyword>
<dbReference type="InterPro" id="IPR012373">
    <property type="entry name" value="Ferrdict_sens_TM"/>
</dbReference>
<feature type="transmembrane region" description="Helical" evidence="1">
    <location>
        <begin position="82"/>
        <end position="103"/>
    </location>
</feature>
<evidence type="ECO:0000313" key="7">
    <source>
        <dbReference type="Proteomes" id="UP000548326"/>
    </source>
</evidence>
<protein>
    <submittedName>
        <fullName evidence="5">Ferric-dicitrate binding protein FerR (Iron transport regulator)</fullName>
    </submittedName>
</protein>
<comment type="caution">
    <text evidence="5">The sequence shown here is derived from an EMBL/GenBank/DDBJ whole genome shotgun (WGS) entry which is preliminary data.</text>
</comment>
<evidence type="ECO:0000259" key="3">
    <source>
        <dbReference type="Pfam" id="PF16344"/>
    </source>
</evidence>
<dbReference type="Proteomes" id="UP000548326">
    <property type="component" value="Unassembled WGS sequence"/>
</dbReference>
<evidence type="ECO:0000256" key="1">
    <source>
        <dbReference type="SAM" id="Phobius"/>
    </source>
</evidence>
<organism evidence="5 7">
    <name type="scientific">Mucilaginibacter lappiensis</name>
    <dbReference type="NCBI Taxonomy" id="354630"/>
    <lineage>
        <taxon>Bacteria</taxon>
        <taxon>Pseudomonadati</taxon>
        <taxon>Bacteroidota</taxon>
        <taxon>Sphingobacteriia</taxon>
        <taxon>Sphingobacteriales</taxon>
        <taxon>Sphingobacteriaceae</taxon>
        <taxon>Mucilaginibacter</taxon>
    </lineage>
</organism>
<evidence type="ECO:0000313" key="5">
    <source>
        <dbReference type="EMBL" id="MBB6126686.1"/>
    </source>
</evidence>
<dbReference type="AlphaFoldDB" id="A0A841JAR9"/>
<dbReference type="Pfam" id="PF04773">
    <property type="entry name" value="FecR"/>
    <property type="match status" value="1"/>
</dbReference>
<gene>
    <name evidence="5" type="ORF">HDF22_000791</name>
    <name evidence="4" type="ORF">HDF23_002728</name>
</gene>
<keyword evidence="1" id="KW-0472">Membrane</keyword>
<feature type="domain" description="FecR protein" evidence="2">
    <location>
        <begin position="187"/>
        <end position="281"/>
    </location>
</feature>
<keyword evidence="1" id="KW-1133">Transmembrane helix</keyword>
<dbReference type="Gene3D" id="3.55.50.30">
    <property type="match status" value="1"/>
</dbReference>
<dbReference type="Pfam" id="PF16344">
    <property type="entry name" value="FecR_C"/>
    <property type="match status" value="1"/>
</dbReference>
<dbReference type="InterPro" id="IPR006860">
    <property type="entry name" value="FecR"/>
</dbReference>
<proteinExistence type="predicted"/>
<feature type="domain" description="Protein FecR C-terminal" evidence="3">
    <location>
        <begin position="324"/>
        <end position="392"/>
    </location>
</feature>